<gene>
    <name evidence="3" type="ORF">SAMN06296010_2623</name>
</gene>
<name>A0A1X7KJY9_9MICO</name>
<dbReference type="Pfam" id="PF08327">
    <property type="entry name" value="AHSA1"/>
    <property type="match status" value="1"/>
</dbReference>
<sequence length="161" mass="17964">MTVISVEKDTDALTLTFVAEFAADVDRVWQVWEDPRQLERWWGPPTWPATFTRHDLSVGSRSSYFMTGPDGTKAGGWWLVTAVDAPTHLEFDDGFADENGKPDDSIEPVKATVTLESIGDKTRMTTLSRFVSLEQLEKMVEMGMEEGMTLAMGQIDEVLSA</sequence>
<dbReference type="STRING" id="150121.SAMN06296010_2623"/>
<feature type="domain" description="Activator of Hsp90 ATPase homologue 1/2-like C-terminal" evidence="2">
    <location>
        <begin position="23"/>
        <end position="159"/>
    </location>
</feature>
<dbReference type="SUPFAM" id="SSF55961">
    <property type="entry name" value="Bet v1-like"/>
    <property type="match status" value="1"/>
</dbReference>
<evidence type="ECO:0000256" key="1">
    <source>
        <dbReference type="ARBA" id="ARBA00006817"/>
    </source>
</evidence>
<dbReference type="InterPro" id="IPR023393">
    <property type="entry name" value="START-like_dom_sf"/>
</dbReference>
<dbReference type="Gene3D" id="3.30.530.20">
    <property type="match status" value="1"/>
</dbReference>
<comment type="similarity">
    <text evidence="1">Belongs to the AHA1 family.</text>
</comment>
<accession>A0A1X7KJY9</accession>
<dbReference type="InterPro" id="IPR013538">
    <property type="entry name" value="ASHA1/2-like_C"/>
</dbReference>
<dbReference type="AlphaFoldDB" id="A0A1X7KJY9"/>
<proteinExistence type="inferred from homology"/>
<evidence type="ECO:0000313" key="4">
    <source>
        <dbReference type="Proteomes" id="UP000193244"/>
    </source>
</evidence>
<keyword evidence="4" id="KW-1185">Reference proteome</keyword>
<dbReference type="RefSeq" id="WP_085486712.1">
    <property type="nucleotide sequence ID" value="NZ_FXAY01000004.1"/>
</dbReference>
<dbReference type="EMBL" id="FXAY01000004">
    <property type="protein sequence ID" value="SMG41605.1"/>
    <property type="molecule type" value="Genomic_DNA"/>
</dbReference>
<evidence type="ECO:0000313" key="3">
    <source>
        <dbReference type="EMBL" id="SMG41605.1"/>
    </source>
</evidence>
<dbReference type="Proteomes" id="UP000193244">
    <property type="component" value="Unassembled WGS sequence"/>
</dbReference>
<evidence type="ECO:0000259" key="2">
    <source>
        <dbReference type="Pfam" id="PF08327"/>
    </source>
</evidence>
<dbReference type="OrthoDB" id="3365660at2"/>
<organism evidence="3 4">
    <name type="scientific">Agreia pratensis</name>
    <dbReference type="NCBI Taxonomy" id="150121"/>
    <lineage>
        <taxon>Bacteria</taxon>
        <taxon>Bacillati</taxon>
        <taxon>Actinomycetota</taxon>
        <taxon>Actinomycetes</taxon>
        <taxon>Micrococcales</taxon>
        <taxon>Microbacteriaceae</taxon>
        <taxon>Agreia</taxon>
    </lineage>
</organism>
<dbReference type="CDD" id="cd07814">
    <property type="entry name" value="SRPBCC_CalC_Aha1-like"/>
    <property type="match status" value="1"/>
</dbReference>
<protein>
    <submittedName>
        <fullName evidence="3">Uncharacterized conserved protein YndB, AHSA1/START domain</fullName>
    </submittedName>
</protein>
<reference evidence="4" key="1">
    <citation type="submission" date="2017-04" db="EMBL/GenBank/DDBJ databases">
        <authorList>
            <person name="Varghese N."/>
            <person name="Submissions S."/>
        </authorList>
    </citation>
    <scope>NUCLEOTIDE SEQUENCE [LARGE SCALE GENOMIC DNA]</scope>
    <source>
        <strain evidence="4">VKM Ac-2510</strain>
    </source>
</reference>